<organism evidence="3 4">
    <name type="scientific">Lentinula raphanica</name>
    <dbReference type="NCBI Taxonomy" id="153919"/>
    <lineage>
        <taxon>Eukaryota</taxon>
        <taxon>Fungi</taxon>
        <taxon>Dikarya</taxon>
        <taxon>Basidiomycota</taxon>
        <taxon>Agaricomycotina</taxon>
        <taxon>Agaricomycetes</taxon>
        <taxon>Agaricomycetidae</taxon>
        <taxon>Agaricales</taxon>
        <taxon>Marasmiineae</taxon>
        <taxon>Omphalotaceae</taxon>
        <taxon>Lentinula</taxon>
    </lineage>
</organism>
<gene>
    <name evidence="3" type="ORF">F5878DRAFT_608441</name>
</gene>
<accession>A0AA38UIG9</accession>
<evidence type="ECO:0000313" key="4">
    <source>
        <dbReference type="Proteomes" id="UP001163846"/>
    </source>
</evidence>
<reference evidence="3" key="1">
    <citation type="submission" date="2022-08" db="EMBL/GenBank/DDBJ databases">
        <authorList>
            <consortium name="DOE Joint Genome Institute"/>
            <person name="Min B."/>
            <person name="Riley R."/>
            <person name="Sierra-Patev S."/>
            <person name="Naranjo-Ortiz M."/>
            <person name="Looney B."/>
            <person name="Konkel Z."/>
            <person name="Slot J.C."/>
            <person name="Sakamoto Y."/>
            <person name="Steenwyk J.L."/>
            <person name="Rokas A."/>
            <person name="Carro J."/>
            <person name="Camarero S."/>
            <person name="Ferreira P."/>
            <person name="Molpeceres G."/>
            <person name="Ruiz-Duenas F.J."/>
            <person name="Serrano A."/>
            <person name="Henrissat B."/>
            <person name="Drula E."/>
            <person name="Hughes K.W."/>
            <person name="Mata J.L."/>
            <person name="Ishikawa N.K."/>
            <person name="Vargas-Isla R."/>
            <person name="Ushijima S."/>
            <person name="Smith C.A."/>
            <person name="Ahrendt S."/>
            <person name="Andreopoulos W."/>
            <person name="He G."/>
            <person name="Labutti K."/>
            <person name="Lipzen A."/>
            <person name="Ng V."/>
            <person name="Sandor L."/>
            <person name="Barry K."/>
            <person name="Martinez A.T."/>
            <person name="Xiao Y."/>
            <person name="Gibbons J.G."/>
            <person name="Terashima K."/>
            <person name="Hibbett D.S."/>
            <person name="Grigoriev I.V."/>
        </authorList>
    </citation>
    <scope>NUCLEOTIDE SEQUENCE</scope>
    <source>
        <strain evidence="3">TFB9207</strain>
    </source>
</reference>
<evidence type="ECO:0000256" key="2">
    <source>
        <dbReference type="SAM" id="SignalP"/>
    </source>
</evidence>
<feature type="region of interest" description="Disordered" evidence="1">
    <location>
        <begin position="31"/>
        <end position="50"/>
    </location>
</feature>
<name>A0AA38UIG9_9AGAR</name>
<sequence length="265" mass="29636">MLRLFPSFMRFPMLYLVIGLAVVRAAPTPVDLDDPSSPSPSMSQSSPVAETQHLVSRGKTTILLIYQDPIFGPGVDSSLHAHRTDQITGVLFSRIPGVRPLTIDAAGYPRNLDSFSGVVVGLAGCEKGCKFTVAKSRKKENVYKFQITYSDKDVYRHDQVVPQQESTTGTTHFSQDEYDRLLKRFERPGPGFVSPHQADLEYWLQHYAPPSTHYAPPITGHYPPPITHYPPPITGHYPPPSYQQYSPSYPPPPYSQHPPATYAHY</sequence>
<keyword evidence="4" id="KW-1185">Reference proteome</keyword>
<protein>
    <submittedName>
        <fullName evidence="3">Uncharacterized protein</fullName>
    </submittedName>
</protein>
<feature type="chain" id="PRO_5041337231" evidence="2">
    <location>
        <begin position="26"/>
        <end position="265"/>
    </location>
</feature>
<dbReference type="Proteomes" id="UP001163846">
    <property type="component" value="Unassembled WGS sequence"/>
</dbReference>
<proteinExistence type="predicted"/>
<feature type="signal peptide" evidence="2">
    <location>
        <begin position="1"/>
        <end position="25"/>
    </location>
</feature>
<feature type="region of interest" description="Disordered" evidence="1">
    <location>
        <begin position="225"/>
        <end position="265"/>
    </location>
</feature>
<dbReference type="AlphaFoldDB" id="A0AA38UIG9"/>
<keyword evidence="2" id="KW-0732">Signal</keyword>
<feature type="compositionally biased region" description="Pro residues" evidence="1">
    <location>
        <begin position="225"/>
        <end position="241"/>
    </location>
</feature>
<dbReference type="EMBL" id="MU806015">
    <property type="protein sequence ID" value="KAJ3842161.1"/>
    <property type="molecule type" value="Genomic_DNA"/>
</dbReference>
<evidence type="ECO:0000313" key="3">
    <source>
        <dbReference type="EMBL" id="KAJ3842161.1"/>
    </source>
</evidence>
<evidence type="ECO:0000256" key="1">
    <source>
        <dbReference type="SAM" id="MobiDB-lite"/>
    </source>
</evidence>
<comment type="caution">
    <text evidence="3">The sequence shown here is derived from an EMBL/GenBank/DDBJ whole genome shotgun (WGS) entry which is preliminary data.</text>
</comment>
<feature type="compositionally biased region" description="Low complexity" evidence="1">
    <location>
        <begin position="35"/>
        <end position="47"/>
    </location>
</feature>